<gene>
    <name evidence="1" type="ORF">NMK_2192</name>
</gene>
<dbReference type="Pfam" id="PF24203">
    <property type="entry name" value="Phage_ProQ_C_like"/>
    <property type="match status" value="1"/>
</dbReference>
<evidence type="ECO:0000313" key="2">
    <source>
        <dbReference type="Proteomes" id="UP000245081"/>
    </source>
</evidence>
<dbReference type="RefSeq" id="WP_109015785.1">
    <property type="nucleotide sequence ID" value="NZ_BDOQ01000008.1"/>
</dbReference>
<name>A0A2R5FCD3_9PROT</name>
<accession>A0A2R5FCD3</accession>
<comment type="caution">
    <text evidence="1">The sequence shown here is derived from an EMBL/GenBank/DDBJ whole genome shotgun (WGS) entry which is preliminary data.</text>
</comment>
<keyword evidence="2" id="KW-1185">Reference proteome</keyword>
<reference evidence="1 2" key="1">
    <citation type="journal article" date="2018" name="Environ. Microbiol.">
        <title>Isolation and genomic characterization of Novimethylophilus kurashikiensis gen. nov. sp. nov., a new lanthanide-dependent methylotrophic species of Methylophilaceae.</title>
        <authorList>
            <person name="Lv H."/>
            <person name="Sahin N."/>
            <person name="Tani A."/>
        </authorList>
    </citation>
    <scope>NUCLEOTIDE SEQUENCE [LARGE SCALE GENOMIC DNA]</scope>
    <source>
        <strain evidence="1 2">La2-4</strain>
    </source>
</reference>
<dbReference type="InterPro" id="IPR056982">
    <property type="entry name" value="Phage_ProQ_C-like"/>
</dbReference>
<dbReference type="EMBL" id="BDOQ01000008">
    <property type="protein sequence ID" value="GBG14593.1"/>
    <property type="molecule type" value="Genomic_DNA"/>
</dbReference>
<proteinExistence type="predicted"/>
<organism evidence="1 2">
    <name type="scientific">Novimethylophilus kurashikiensis</name>
    <dbReference type="NCBI Taxonomy" id="1825523"/>
    <lineage>
        <taxon>Bacteria</taxon>
        <taxon>Pseudomonadati</taxon>
        <taxon>Pseudomonadota</taxon>
        <taxon>Betaproteobacteria</taxon>
        <taxon>Nitrosomonadales</taxon>
        <taxon>Methylophilaceae</taxon>
        <taxon>Novimethylophilus</taxon>
    </lineage>
</organism>
<evidence type="ECO:0000313" key="1">
    <source>
        <dbReference type="EMBL" id="GBG14593.1"/>
    </source>
</evidence>
<sequence>MLKLTVGQKLWWVPHQLRFNNPREVTVEKVGRVWAYLDNHQRIDVETLRVDAGEGAPRGRVYLSEAEYLRETELRDRWSALKRALSDIYVIPEGVTPEDIAAATKLLRLPENKNEH</sequence>
<dbReference type="AlphaFoldDB" id="A0A2R5FCD3"/>
<dbReference type="Proteomes" id="UP000245081">
    <property type="component" value="Unassembled WGS sequence"/>
</dbReference>
<keyword evidence="1" id="KW-0456">Lyase</keyword>
<dbReference type="GO" id="GO:0016829">
    <property type="term" value="F:lyase activity"/>
    <property type="evidence" value="ECO:0007669"/>
    <property type="project" value="UniProtKB-KW"/>
</dbReference>
<protein>
    <submittedName>
        <fullName evidence="1">Ethanolamine ammonia-lyase</fullName>
    </submittedName>
</protein>